<dbReference type="InParanoid" id="A0A212PRK2"/>
<reference evidence="3" key="1">
    <citation type="submission" date="2017-06" db="EMBL/GenBank/DDBJ databases">
        <authorList>
            <person name="Varghese N."/>
            <person name="Submissions S."/>
        </authorList>
    </citation>
    <scope>NUCLEOTIDE SEQUENCE [LARGE SCALE GENOMIC DNA]</scope>
    <source>
        <strain evidence="3">JAD2</strain>
    </source>
</reference>
<dbReference type="EMBL" id="FYEK01000002">
    <property type="protein sequence ID" value="SNB49519.1"/>
    <property type="molecule type" value="Genomic_DNA"/>
</dbReference>
<keyword evidence="3" id="KW-1185">Reference proteome</keyword>
<keyword evidence="1" id="KW-0812">Transmembrane</keyword>
<name>A0A212PRK2_9CHLR</name>
<proteinExistence type="predicted"/>
<feature type="transmembrane region" description="Helical" evidence="1">
    <location>
        <begin position="21"/>
        <end position="40"/>
    </location>
</feature>
<dbReference type="AlphaFoldDB" id="A0A212PRK2"/>
<sequence length="55" mass="6285">MRDLCYKRRQIPDQWSQSRMAFGSVVLSLIVIVLILRGLLRLGGANPVWEGTTLR</sequence>
<organism evidence="2 3">
    <name type="scientific">Thermoflexus hugenholtzii JAD2</name>
    <dbReference type="NCBI Taxonomy" id="877466"/>
    <lineage>
        <taxon>Bacteria</taxon>
        <taxon>Bacillati</taxon>
        <taxon>Chloroflexota</taxon>
        <taxon>Thermoflexia</taxon>
        <taxon>Thermoflexales</taxon>
        <taxon>Thermoflexaceae</taxon>
        <taxon>Thermoflexus</taxon>
    </lineage>
</organism>
<evidence type="ECO:0000256" key="1">
    <source>
        <dbReference type="SAM" id="Phobius"/>
    </source>
</evidence>
<dbReference type="Proteomes" id="UP000197025">
    <property type="component" value="Unassembled WGS sequence"/>
</dbReference>
<evidence type="ECO:0000313" key="2">
    <source>
        <dbReference type="EMBL" id="SNB49519.1"/>
    </source>
</evidence>
<keyword evidence="1" id="KW-0472">Membrane</keyword>
<keyword evidence="1" id="KW-1133">Transmembrane helix</keyword>
<accession>A0A212PRK2</accession>
<protein>
    <submittedName>
        <fullName evidence="2">Uncharacterized protein</fullName>
    </submittedName>
</protein>
<evidence type="ECO:0000313" key="3">
    <source>
        <dbReference type="Proteomes" id="UP000197025"/>
    </source>
</evidence>
<gene>
    <name evidence="2" type="ORF">SAMN02746019_00029540</name>
</gene>